<organism evidence="1 2">
    <name type="scientific">Rubroshorea leprosula</name>
    <dbReference type="NCBI Taxonomy" id="152421"/>
    <lineage>
        <taxon>Eukaryota</taxon>
        <taxon>Viridiplantae</taxon>
        <taxon>Streptophyta</taxon>
        <taxon>Embryophyta</taxon>
        <taxon>Tracheophyta</taxon>
        <taxon>Spermatophyta</taxon>
        <taxon>Magnoliopsida</taxon>
        <taxon>eudicotyledons</taxon>
        <taxon>Gunneridae</taxon>
        <taxon>Pentapetalae</taxon>
        <taxon>rosids</taxon>
        <taxon>malvids</taxon>
        <taxon>Malvales</taxon>
        <taxon>Dipterocarpaceae</taxon>
        <taxon>Rubroshorea</taxon>
    </lineage>
</organism>
<protein>
    <submittedName>
        <fullName evidence="1">Uncharacterized protein</fullName>
    </submittedName>
</protein>
<name>A0AAV5I6J3_9ROSI</name>
<dbReference type="Proteomes" id="UP001054252">
    <property type="component" value="Unassembled WGS sequence"/>
</dbReference>
<comment type="caution">
    <text evidence="1">The sequence shown here is derived from an EMBL/GenBank/DDBJ whole genome shotgun (WGS) entry which is preliminary data.</text>
</comment>
<evidence type="ECO:0000313" key="2">
    <source>
        <dbReference type="Proteomes" id="UP001054252"/>
    </source>
</evidence>
<proteinExistence type="predicted"/>
<sequence length="44" mass="5350">MMLEKEMVKHGLIREELYLSLHVFICMKMRNIDASLIFFQSQYL</sequence>
<keyword evidence="2" id="KW-1185">Reference proteome</keyword>
<reference evidence="1 2" key="1">
    <citation type="journal article" date="2021" name="Commun. Biol.">
        <title>The genome of Shorea leprosula (Dipterocarpaceae) highlights the ecological relevance of drought in aseasonal tropical rainforests.</title>
        <authorList>
            <person name="Ng K.K.S."/>
            <person name="Kobayashi M.J."/>
            <person name="Fawcett J.A."/>
            <person name="Hatakeyama M."/>
            <person name="Paape T."/>
            <person name="Ng C.H."/>
            <person name="Ang C.C."/>
            <person name="Tnah L.H."/>
            <person name="Lee C.T."/>
            <person name="Nishiyama T."/>
            <person name="Sese J."/>
            <person name="O'Brien M.J."/>
            <person name="Copetti D."/>
            <person name="Mohd Noor M.I."/>
            <person name="Ong R.C."/>
            <person name="Putra M."/>
            <person name="Sireger I.Z."/>
            <person name="Indrioko S."/>
            <person name="Kosugi Y."/>
            <person name="Izuno A."/>
            <person name="Isagi Y."/>
            <person name="Lee S.L."/>
            <person name="Shimizu K.K."/>
        </authorList>
    </citation>
    <scope>NUCLEOTIDE SEQUENCE [LARGE SCALE GENOMIC DNA]</scope>
    <source>
        <strain evidence="1">214</strain>
    </source>
</reference>
<evidence type="ECO:0000313" key="1">
    <source>
        <dbReference type="EMBL" id="GKU95141.1"/>
    </source>
</evidence>
<gene>
    <name evidence="1" type="ORF">SLEP1_g8539</name>
</gene>
<accession>A0AAV5I6J3</accession>
<dbReference type="AlphaFoldDB" id="A0AAV5I6J3"/>
<dbReference type="EMBL" id="BPVZ01000008">
    <property type="protein sequence ID" value="GKU95141.1"/>
    <property type="molecule type" value="Genomic_DNA"/>
</dbReference>